<sequence length="136" mass="15056">MIQRRLHLLHEGKVHRPVVGVGRPNPEHILRAALPVSHQPNKGFRREQGLRVSGDYVQYGLLHALGRRVLVHRKGHVNPAVGLGAVIGDLLGQDLTARHKNPFVVYGGHLRMDQTDFLDGSADSSHLHIVPHLEGL</sequence>
<accession>A0A645HPK0</accession>
<name>A0A645HPK0_9ZZZZ</name>
<proteinExistence type="predicted"/>
<gene>
    <name evidence="1" type="ORF">SDC9_188508</name>
</gene>
<dbReference type="AlphaFoldDB" id="A0A645HPK0"/>
<reference evidence="1" key="1">
    <citation type="submission" date="2019-08" db="EMBL/GenBank/DDBJ databases">
        <authorList>
            <person name="Kucharzyk K."/>
            <person name="Murdoch R.W."/>
            <person name="Higgins S."/>
            <person name="Loffler F."/>
        </authorList>
    </citation>
    <scope>NUCLEOTIDE SEQUENCE</scope>
</reference>
<evidence type="ECO:0000313" key="1">
    <source>
        <dbReference type="EMBL" id="MPN40968.1"/>
    </source>
</evidence>
<dbReference type="EMBL" id="VSSQ01097731">
    <property type="protein sequence ID" value="MPN40968.1"/>
    <property type="molecule type" value="Genomic_DNA"/>
</dbReference>
<organism evidence="1">
    <name type="scientific">bioreactor metagenome</name>
    <dbReference type="NCBI Taxonomy" id="1076179"/>
    <lineage>
        <taxon>unclassified sequences</taxon>
        <taxon>metagenomes</taxon>
        <taxon>ecological metagenomes</taxon>
    </lineage>
</organism>
<comment type="caution">
    <text evidence="1">The sequence shown here is derived from an EMBL/GenBank/DDBJ whole genome shotgun (WGS) entry which is preliminary data.</text>
</comment>
<protein>
    <submittedName>
        <fullName evidence="1">Uncharacterized protein</fullName>
    </submittedName>
</protein>